<dbReference type="Pfam" id="PF06985">
    <property type="entry name" value="HET"/>
    <property type="match status" value="1"/>
</dbReference>
<evidence type="ECO:0000259" key="1">
    <source>
        <dbReference type="Pfam" id="PF06985"/>
    </source>
</evidence>
<sequence length="745" mass="85946">MVKYVLEIYSNVKILTWPNARICRPSTTTRLLATYAEQGSQLNIMANSGSDPLVEVDKQNENYKCPVCTRIWDFLNADHSRGEGVGLGLVGKVLQDFDCEQHTGLIKWACRDGTLSEWRPFDELVLYFDFSENAYYLENMRGPGLNQVTSRKFNILREGPLETRSPVRLPDPAWINHDVFRRWKDMCDHNHGYTCQRLPWKVSEQVKVRPKWLIDVRDRCLVRTRSEDTYVALSYVWGTKPFYISLRENLLHNQQPNALSDENKNLQPPISRTILDAMEVVRLLGERYLWADALCIVQDDWAQKQAEIGKMAEIYAQASLTVIAAQSLDATTGLRGLSSSRDAHPDPFRINEGAQAVRLLDGETDGSVWDSRAWTYQEYVSSRRTLIFAGNSVHWHCGLASWFEDRVESLPTNTRILYPASAQDRLGGLIPQPQFIFSALLLFNPRHLSFPEDALDAFAGFASVLSRSLKGGFISGLPEVFFDLALLWQPWEFYEYRVGSKPDACLPSWSWASFRGTTRPWCWQVAGKFVKSGRVYNDVEHLEDVSPLVQWKCHQVDDGKDEPIRHEWLHTKESFLTDVGGQCSFAAGWTRHEIPESVPGNQLESEIPSKPVASRRYFYTHEAEPGTEFWWPVPLPREDEWPRTQRNRRWDMGWRFGGDVHRSLPERIISLASRRFELVEVARGTINKKSEFWNTPLHQEMPGSEVYYVMWIEWAEKVAYRKGLGRVEKSAWEALDRDWIDLVLG</sequence>
<dbReference type="PANTHER" id="PTHR33112">
    <property type="entry name" value="DOMAIN PROTEIN, PUTATIVE-RELATED"/>
    <property type="match status" value="1"/>
</dbReference>
<evidence type="ECO:0000313" key="2">
    <source>
        <dbReference type="EMBL" id="KUI65636.1"/>
    </source>
</evidence>
<accession>A0A194VN76</accession>
<proteinExistence type="predicted"/>
<name>A0A194VN76_CYTMA</name>
<dbReference type="InterPro" id="IPR010730">
    <property type="entry name" value="HET"/>
</dbReference>
<evidence type="ECO:0000313" key="3">
    <source>
        <dbReference type="Proteomes" id="UP000078559"/>
    </source>
</evidence>
<dbReference type="AlphaFoldDB" id="A0A194VN76"/>
<reference evidence="2" key="1">
    <citation type="submission" date="2014-12" db="EMBL/GenBank/DDBJ databases">
        <title>Genome Sequence of Valsa Canker Pathogens Uncovers a Specific Adaption of Colonization on Woody Bark.</title>
        <authorList>
            <person name="Yin Z."/>
            <person name="Liu H."/>
            <person name="Gao X."/>
            <person name="Li Z."/>
            <person name="Song N."/>
            <person name="Ke X."/>
            <person name="Dai Q."/>
            <person name="Wu Y."/>
            <person name="Sun Y."/>
            <person name="Xu J.-R."/>
            <person name="Kang Z.K."/>
            <person name="Wang L."/>
            <person name="Huang L."/>
        </authorList>
    </citation>
    <scope>NUCLEOTIDE SEQUENCE [LARGE SCALE GENOMIC DNA]</scope>
    <source>
        <strain evidence="2">03-8</strain>
    </source>
</reference>
<feature type="domain" description="Heterokaryon incompatibility" evidence="1">
    <location>
        <begin position="230"/>
        <end position="378"/>
    </location>
</feature>
<dbReference type="Proteomes" id="UP000078559">
    <property type="component" value="Chromosome 1"/>
</dbReference>
<keyword evidence="3" id="KW-1185">Reference proteome</keyword>
<gene>
    <name evidence="2" type="ORF">VM1G_01161</name>
</gene>
<protein>
    <recommendedName>
        <fullName evidence="1">Heterokaryon incompatibility domain-containing protein</fullName>
    </recommendedName>
</protein>
<organism evidence="2 3">
    <name type="scientific">Cytospora mali</name>
    <name type="common">Apple Valsa canker fungus</name>
    <name type="synonym">Valsa mali</name>
    <dbReference type="NCBI Taxonomy" id="578113"/>
    <lineage>
        <taxon>Eukaryota</taxon>
        <taxon>Fungi</taxon>
        <taxon>Dikarya</taxon>
        <taxon>Ascomycota</taxon>
        <taxon>Pezizomycotina</taxon>
        <taxon>Sordariomycetes</taxon>
        <taxon>Sordariomycetidae</taxon>
        <taxon>Diaporthales</taxon>
        <taxon>Cytosporaceae</taxon>
        <taxon>Cytospora</taxon>
    </lineage>
</organism>
<dbReference type="EMBL" id="CM003098">
    <property type="protein sequence ID" value="KUI65636.1"/>
    <property type="molecule type" value="Genomic_DNA"/>
</dbReference>
<dbReference type="OrthoDB" id="2975793at2759"/>
<dbReference type="PANTHER" id="PTHR33112:SF12">
    <property type="entry name" value="HETEROKARYON INCOMPATIBILITY DOMAIN-CONTAINING PROTEIN"/>
    <property type="match status" value="1"/>
</dbReference>